<dbReference type="EMBL" id="AP021875">
    <property type="protein sequence ID" value="BBO74348.1"/>
    <property type="molecule type" value="Genomic_DNA"/>
</dbReference>
<protein>
    <submittedName>
        <fullName evidence="2">Transcriptional regulator</fullName>
    </submittedName>
</protein>
<evidence type="ECO:0000313" key="2">
    <source>
        <dbReference type="EMBL" id="BBO74348.1"/>
    </source>
</evidence>
<dbReference type="InterPro" id="IPR010982">
    <property type="entry name" value="Lambda_DNA-bd_dom_sf"/>
</dbReference>
<name>A0A5K7Z0C9_9BACT</name>
<evidence type="ECO:0000259" key="1">
    <source>
        <dbReference type="PROSITE" id="PS50943"/>
    </source>
</evidence>
<feature type="domain" description="HTH cro/C1-type" evidence="1">
    <location>
        <begin position="26"/>
        <end position="79"/>
    </location>
</feature>
<dbReference type="CDD" id="cd00093">
    <property type="entry name" value="HTH_XRE"/>
    <property type="match status" value="1"/>
</dbReference>
<dbReference type="PROSITE" id="PS50943">
    <property type="entry name" value="HTH_CROC1"/>
    <property type="match status" value="1"/>
</dbReference>
<dbReference type="RefSeq" id="WP_155303389.1">
    <property type="nucleotide sequence ID" value="NZ_AP021875.1"/>
</dbReference>
<evidence type="ECO:0000313" key="3">
    <source>
        <dbReference type="Proteomes" id="UP000427769"/>
    </source>
</evidence>
<reference evidence="2 3" key="1">
    <citation type="submission" date="2019-11" db="EMBL/GenBank/DDBJ databases">
        <title>Comparative genomics of hydrocarbon-degrading Desulfosarcina strains.</title>
        <authorList>
            <person name="Watanabe M."/>
            <person name="Kojima H."/>
            <person name="Fukui M."/>
        </authorList>
    </citation>
    <scope>NUCLEOTIDE SEQUENCE [LARGE SCALE GENOMIC DNA]</scope>
    <source>
        <strain evidence="2 3">PP31</strain>
    </source>
</reference>
<accession>A0A5K7Z0C9</accession>
<dbReference type="SUPFAM" id="SSF47413">
    <property type="entry name" value="lambda repressor-like DNA-binding domains"/>
    <property type="match status" value="1"/>
</dbReference>
<proteinExistence type="predicted"/>
<dbReference type="AlphaFoldDB" id="A0A5K7Z0C9"/>
<dbReference type="InterPro" id="IPR001387">
    <property type="entry name" value="Cro/C1-type_HTH"/>
</dbReference>
<dbReference type="OrthoDB" id="5420607at2"/>
<sequence length="116" mass="12800">MTHKTLGKDGLPLAVKQKLTEVGQQIRLARKRRKMTMQDLAGRMFVTRKTLGRLESGDPGVSLGVLAAALLALGLENDLTRLAGPEDDTVGNILDRERHEKTRRIRPASGKVDLNF</sequence>
<dbReference type="Proteomes" id="UP000427769">
    <property type="component" value="Chromosome"/>
</dbReference>
<dbReference type="KEGG" id="dwd:DSCW_17650"/>
<dbReference type="Gene3D" id="1.10.260.40">
    <property type="entry name" value="lambda repressor-like DNA-binding domains"/>
    <property type="match status" value="1"/>
</dbReference>
<dbReference type="GO" id="GO:0003677">
    <property type="term" value="F:DNA binding"/>
    <property type="evidence" value="ECO:0007669"/>
    <property type="project" value="InterPro"/>
</dbReference>
<keyword evidence="3" id="KW-1185">Reference proteome</keyword>
<dbReference type="SMART" id="SM00530">
    <property type="entry name" value="HTH_XRE"/>
    <property type="match status" value="1"/>
</dbReference>
<organism evidence="2 3">
    <name type="scientific">Desulfosarcina widdelii</name>
    <dbReference type="NCBI Taxonomy" id="947919"/>
    <lineage>
        <taxon>Bacteria</taxon>
        <taxon>Pseudomonadati</taxon>
        <taxon>Thermodesulfobacteriota</taxon>
        <taxon>Desulfobacteria</taxon>
        <taxon>Desulfobacterales</taxon>
        <taxon>Desulfosarcinaceae</taxon>
        <taxon>Desulfosarcina</taxon>
    </lineage>
</organism>
<gene>
    <name evidence="2" type="ORF">DSCW_17650</name>
</gene>
<dbReference type="Pfam" id="PF13560">
    <property type="entry name" value="HTH_31"/>
    <property type="match status" value="1"/>
</dbReference>